<reference evidence="1 2" key="1">
    <citation type="submission" date="2016-11" db="EMBL/GenBank/DDBJ databases">
        <authorList>
            <person name="Jaros S."/>
            <person name="Januszkiewicz K."/>
            <person name="Wedrychowicz H."/>
        </authorList>
    </citation>
    <scope>NUCLEOTIDE SEQUENCE [LARGE SCALE GENOMIC DNA]</scope>
    <source>
        <strain evidence="1 2">DSM 15929</strain>
    </source>
</reference>
<gene>
    <name evidence="1" type="ORF">SAMN02745136_00498</name>
</gene>
<dbReference type="Proteomes" id="UP000184386">
    <property type="component" value="Unassembled WGS sequence"/>
</dbReference>
<dbReference type="EMBL" id="FRAC01000006">
    <property type="protein sequence ID" value="SHJ59877.1"/>
    <property type="molecule type" value="Genomic_DNA"/>
</dbReference>
<name>A0A1M6KLS5_9FIRM</name>
<accession>A0A1M6KLS5</accession>
<dbReference type="AlphaFoldDB" id="A0A1M6KLS5"/>
<proteinExistence type="predicted"/>
<evidence type="ECO:0000313" key="2">
    <source>
        <dbReference type="Proteomes" id="UP000184386"/>
    </source>
</evidence>
<dbReference type="STRING" id="1121322.SAMN02745136_00498"/>
<sequence>MGFKDDFLRKTKMLNAHGVKVGVDEVMNFLVKPESVNKMIIASEMGLPVLTLIGKELEIMFNEHSNFPVVYLGNDKNPTARQNVGRMIKVVMEQYGYTPIDGGLSEQARIPAVSGTDYFSTSAIYAKTGEAKLEIEVISKEIEQH</sequence>
<keyword evidence="2" id="KW-1185">Reference proteome</keyword>
<organism evidence="1 2">
    <name type="scientific">Anaerocolumna jejuensis DSM 15929</name>
    <dbReference type="NCBI Taxonomy" id="1121322"/>
    <lineage>
        <taxon>Bacteria</taxon>
        <taxon>Bacillati</taxon>
        <taxon>Bacillota</taxon>
        <taxon>Clostridia</taxon>
        <taxon>Lachnospirales</taxon>
        <taxon>Lachnospiraceae</taxon>
        <taxon>Anaerocolumna</taxon>
    </lineage>
</organism>
<protein>
    <submittedName>
        <fullName evidence="1">Uncharacterized protein</fullName>
    </submittedName>
</protein>
<dbReference type="RefSeq" id="WP_073272568.1">
    <property type="nucleotide sequence ID" value="NZ_FRAC01000006.1"/>
</dbReference>
<dbReference type="OrthoDB" id="2065189at2"/>
<evidence type="ECO:0000313" key="1">
    <source>
        <dbReference type="EMBL" id="SHJ59877.1"/>
    </source>
</evidence>